<gene>
    <name evidence="3" type="ORF">PQR08_30675</name>
</gene>
<dbReference type="EMBL" id="JAQQDB010000040">
    <property type="protein sequence ID" value="MFM0521795.1"/>
    <property type="molecule type" value="Genomic_DNA"/>
</dbReference>
<evidence type="ECO:0000313" key="4">
    <source>
        <dbReference type="Proteomes" id="UP001629462"/>
    </source>
</evidence>
<evidence type="ECO:0000313" key="3">
    <source>
        <dbReference type="EMBL" id="MFM0521795.1"/>
    </source>
</evidence>
<dbReference type="RefSeq" id="WP_408163422.1">
    <property type="nucleotide sequence ID" value="NZ_JAQQDB010000040.1"/>
</dbReference>
<dbReference type="InterPro" id="IPR011528">
    <property type="entry name" value="NERD"/>
</dbReference>
<feature type="region of interest" description="Disordered" evidence="1">
    <location>
        <begin position="112"/>
        <end position="134"/>
    </location>
</feature>
<feature type="domain" description="NERD" evidence="2">
    <location>
        <begin position="39"/>
        <end position="165"/>
    </location>
</feature>
<name>A0ABW9CUE5_9BURK</name>
<sequence>MFFEMLVAVGGYHVFKATKRRSRSGSRSAHRAKRSPDDIGAAGEALAQAKLRTTLRWLCGDNFYLHEGTLVIEHAPGTAFPTAEIDHLAITPFGVFLFETKNWAGRIAPSNCPGTLTRTAPSGQADERRSPIEQNRSKIRFLREQLPAMWPVAGASLFVSPDVVLHPELPADLLSLDDLPHSLRSKRAEYIGRSAVDVARARAAVLMYADTSAEGFTAHKVRAKRHTGHRGMFQALPLGNYFHTNTQETLKSSRN</sequence>
<feature type="compositionally biased region" description="Polar residues" evidence="1">
    <location>
        <begin position="112"/>
        <end position="122"/>
    </location>
</feature>
<reference evidence="3 4" key="1">
    <citation type="journal article" date="2024" name="Chem. Sci.">
        <title>Discovery of megapolipeptins by genome mining of a Burkholderiales bacteria collection.</title>
        <authorList>
            <person name="Paulo B.S."/>
            <person name="Recchia M.J.J."/>
            <person name="Lee S."/>
            <person name="Fergusson C.H."/>
            <person name="Romanowski S.B."/>
            <person name="Hernandez A."/>
            <person name="Krull N."/>
            <person name="Liu D.Y."/>
            <person name="Cavanagh H."/>
            <person name="Bos A."/>
            <person name="Gray C.A."/>
            <person name="Murphy B.T."/>
            <person name="Linington R.G."/>
            <person name="Eustaquio A.S."/>
        </authorList>
    </citation>
    <scope>NUCLEOTIDE SEQUENCE [LARGE SCALE GENOMIC DNA]</scope>
    <source>
        <strain evidence="3 4">RL17-374-BIF-D</strain>
    </source>
</reference>
<keyword evidence="4" id="KW-1185">Reference proteome</keyword>
<evidence type="ECO:0000256" key="1">
    <source>
        <dbReference type="SAM" id="MobiDB-lite"/>
    </source>
</evidence>
<protein>
    <submittedName>
        <fullName evidence="3">Nuclease-related domain-containing protein</fullName>
    </submittedName>
</protein>
<organism evidence="3 4">
    <name type="scientific">Caballeronia jiangsuensis</name>
    <dbReference type="NCBI Taxonomy" id="1458357"/>
    <lineage>
        <taxon>Bacteria</taxon>
        <taxon>Pseudomonadati</taxon>
        <taxon>Pseudomonadota</taxon>
        <taxon>Betaproteobacteria</taxon>
        <taxon>Burkholderiales</taxon>
        <taxon>Burkholderiaceae</taxon>
        <taxon>Caballeronia</taxon>
    </lineage>
</organism>
<proteinExistence type="predicted"/>
<dbReference type="PROSITE" id="PS50965">
    <property type="entry name" value="NERD"/>
    <property type="match status" value="1"/>
</dbReference>
<dbReference type="Pfam" id="PF08378">
    <property type="entry name" value="NERD"/>
    <property type="match status" value="1"/>
</dbReference>
<accession>A0ABW9CUE5</accession>
<evidence type="ECO:0000259" key="2">
    <source>
        <dbReference type="PROSITE" id="PS50965"/>
    </source>
</evidence>
<dbReference type="Proteomes" id="UP001629462">
    <property type="component" value="Unassembled WGS sequence"/>
</dbReference>
<comment type="caution">
    <text evidence="3">The sequence shown here is derived from an EMBL/GenBank/DDBJ whole genome shotgun (WGS) entry which is preliminary data.</text>
</comment>